<reference evidence="2 3" key="1">
    <citation type="submission" date="2021-01" db="EMBL/GenBank/DDBJ databases">
        <title>Genomics of switchgrass bacterial isolates.</title>
        <authorList>
            <person name="Shade A."/>
        </authorList>
    </citation>
    <scope>NUCLEOTIDE SEQUENCE [LARGE SCALE GENOMIC DNA]</scope>
    <source>
        <strain evidence="2 3">PvP111</strain>
    </source>
</reference>
<protein>
    <submittedName>
        <fullName evidence="2">Uncharacterized protein</fullName>
    </submittedName>
</protein>
<name>A0ABS2KWL5_9NOCA</name>
<feature type="region of interest" description="Disordered" evidence="1">
    <location>
        <begin position="53"/>
        <end position="123"/>
    </location>
</feature>
<dbReference type="EMBL" id="JAFBBK010000001">
    <property type="protein sequence ID" value="MBM7416307.1"/>
    <property type="molecule type" value="Genomic_DNA"/>
</dbReference>
<comment type="caution">
    <text evidence="2">The sequence shown here is derived from an EMBL/GenBank/DDBJ whole genome shotgun (WGS) entry which is preliminary data.</text>
</comment>
<dbReference type="Proteomes" id="UP000703038">
    <property type="component" value="Unassembled WGS sequence"/>
</dbReference>
<keyword evidence="3" id="KW-1185">Reference proteome</keyword>
<organism evidence="2 3">
    <name type="scientific">Rhodococcoides corynebacterioides</name>
    <dbReference type="NCBI Taxonomy" id="53972"/>
    <lineage>
        <taxon>Bacteria</taxon>
        <taxon>Bacillati</taxon>
        <taxon>Actinomycetota</taxon>
        <taxon>Actinomycetes</taxon>
        <taxon>Mycobacteriales</taxon>
        <taxon>Nocardiaceae</taxon>
        <taxon>Rhodococcoides</taxon>
    </lineage>
</organism>
<evidence type="ECO:0000313" key="2">
    <source>
        <dbReference type="EMBL" id="MBM7416307.1"/>
    </source>
</evidence>
<evidence type="ECO:0000256" key="1">
    <source>
        <dbReference type="SAM" id="MobiDB-lite"/>
    </source>
</evidence>
<sequence>MGMSEGVAFGRLRTGVDMPFSMSTRAAVAAALVAGAAVLGACSDPEQVTSATAVPAPAETSVVTPTGTSVVAPTGTPVTAPTDAEEQSVEQPPSTVRSEESAGSADALPRPGSQEVSVDPELFRDSGGAGEGYYFRTPSGNVSCGLFPNGTSVGFLGCQAVSSVAPDEGEVCSNSATSKYAVRVESTGPIHYCTNQGYFTGSENIRTLQYGEVINTGQSFCVSREDGVACARVGSTAFFLSRDENTTLR</sequence>
<gene>
    <name evidence="2" type="ORF">JOE42_003040</name>
</gene>
<feature type="compositionally biased region" description="Low complexity" evidence="1">
    <location>
        <begin position="60"/>
        <end position="82"/>
    </location>
</feature>
<dbReference type="RefSeq" id="WP_204869139.1">
    <property type="nucleotide sequence ID" value="NZ_JAFBBK010000001.1"/>
</dbReference>
<accession>A0ABS2KWL5</accession>
<proteinExistence type="predicted"/>
<evidence type="ECO:0000313" key="3">
    <source>
        <dbReference type="Proteomes" id="UP000703038"/>
    </source>
</evidence>